<dbReference type="OrthoDB" id="7577105at2"/>
<reference evidence="2 3" key="1">
    <citation type="submission" date="2016-05" db="EMBL/GenBank/DDBJ databases">
        <title>Niabella ginsenosidivorans BS26 whole genome sequencing.</title>
        <authorList>
            <person name="Im W.T."/>
            <person name="Siddiqi M.Z."/>
        </authorList>
    </citation>
    <scope>NUCLEOTIDE SEQUENCE [LARGE SCALE GENOMIC DNA]</scope>
    <source>
        <strain evidence="2 3">BS26</strain>
    </source>
</reference>
<dbReference type="Proteomes" id="UP000077667">
    <property type="component" value="Chromosome"/>
</dbReference>
<dbReference type="RefSeq" id="WP_067760587.1">
    <property type="nucleotide sequence ID" value="NZ_CP015772.1"/>
</dbReference>
<protein>
    <submittedName>
        <fullName evidence="2">Uncharacterized protein</fullName>
    </submittedName>
</protein>
<dbReference type="STRING" id="1176587.A8C56_21545"/>
<keyword evidence="3" id="KW-1185">Reference proteome</keyword>
<organism evidence="2 3">
    <name type="scientific">Niabella ginsenosidivorans</name>
    <dbReference type="NCBI Taxonomy" id="1176587"/>
    <lineage>
        <taxon>Bacteria</taxon>
        <taxon>Pseudomonadati</taxon>
        <taxon>Bacteroidota</taxon>
        <taxon>Chitinophagia</taxon>
        <taxon>Chitinophagales</taxon>
        <taxon>Chitinophagaceae</taxon>
        <taxon>Niabella</taxon>
    </lineage>
</organism>
<evidence type="ECO:0000256" key="1">
    <source>
        <dbReference type="SAM" id="SignalP"/>
    </source>
</evidence>
<keyword evidence="1" id="KW-0732">Signal</keyword>
<dbReference type="InterPro" id="IPR045383">
    <property type="entry name" value="DUF6528"/>
</dbReference>
<dbReference type="KEGG" id="nia:A8C56_21545"/>
<name>A0A1A9I7A0_9BACT</name>
<feature type="signal peptide" evidence="1">
    <location>
        <begin position="1"/>
        <end position="18"/>
    </location>
</feature>
<dbReference type="Pfam" id="PF20138">
    <property type="entry name" value="DUF6528"/>
    <property type="match status" value="1"/>
</dbReference>
<dbReference type="SUPFAM" id="SSF82171">
    <property type="entry name" value="DPP6 N-terminal domain-like"/>
    <property type="match status" value="1"/>
</dbReference>
<dbReference type="EMBL" id="CP015772">
    <property type="protein sequence ID" value="ANH83215.1"/>
    <property type="molecule type" value="Genomic_DNA"/>
</dbReference>
<accession>A0A1A9I7A0</accession>
<feature type="chain" id="PRO_5008389975" evidence="1">
    <location>
        <begin position="19"/>
        <end position="299"/>
    </location>
</feature>
<sequence length="299" mass="33700">MKGFLLFFTAFLFLHCSAQQLQKVPEKFWVVCGDDKAMIIDPSKTVNGAPGIVWQWENSEAKILPPIYQKLLRPLDDCKPVDDGKMLLLTSSGGATLLVDVATKAVRFYARTPMAHSAALLPGGYIAVANSTHPGGNSIEIYHRDHPEKVICKDSLYSGHGVLWNKKRKLLYVLGFDELRAYNLHIRGEDARLVKVKTWKLPAPGGHDLSGVDEDQLLVSAHGHVWDFRINEGRFTPFQLLAEIPDVKSVNYNSTTKQLVYTKAEESWWTFNIYSRNPDKKLHIPGTKLYKVRVAGWGR</sequence>
<evidence type="ECO:0000313" key="2">
    <source>
        <dbReference type="EMBL" id="ANH83215.1"/>
    </source>
</evidence>
<evidence type="ECO:0000313" key="3">
    <source>
        <dbReference type="Proteomes" id="UP000077667"/>
    </source>
</evidence>
<gene>
    <name evidence="2" type="ORF">A8C56_21545</name>
</gene>
<proteinExistence type="predicted"/>
<dbReference type="AlphaFoldDB" id="A0A1A9I7A0"/>